<accession>A0A285PD32</accession>
<protein>
    <recommendedName>
        <fullName evidence="4">THAP4-like heme-binding beta-barrel domain-containing protein</fullName>
    </recommendedName>
</protein>
<dbReference type="EMBL" id="OBEL01000002">
    <property type="protein sequence ID" value="SNZ19660.1"/>
    <property type="molecule type" value="Genomic_DNA"/>
</dbReference>
<dbReference type="RefSeq" id="WP_097153990.1">
    <property type="nucleotide sequence ID" value="NZ_OBEL01000002.1"/>
</dbReference>
<dbReference type="OrthoDB" id="7867139at2"/>
<name>A0A285PD32_9HYPH</name>
<gene>
    <name evidence="2" type="ORF">SAMN06265368_2750</name>
</gene>
<evidence type="ECO:0008006" key="4">
    <source>
        <dbReference type="Google" id="ProtNLM"/>
    </source>
</evidence>
<keyword evidence="3" id="KW-1185">Reference proteome</keyword>
<feature type="chain" id="PRO_5013080616" description="THAP4-like heme-binding beta-barrel domain-containing protein" evidence="1">
    <location>
        <begin position="22"/>
        <end position="193"/>
    </location>
</feature>
<proteinExistence type="predicted"/>
<evidence type="ECO:0000256" key="1">
    <source>
        <dbReference type="SAM" id="SignalP"/>
    </source>
</evidence>
<dbReference type="AlphaFoldDB" id="A0A285PD32"/>
<evidence type="ECO:0000313" key="2">
    <source>
        <dbReference type="EMBL" id="SNZ19660.1"/>
    </source>
</evidence>
<sequence length="193" mass="21226">MKTRILMAALAALLITAQAKAEQSYCHLSGDALSKKLQEFLPGQWHVHNTFGTLSFNGITMPLPSGNDSVANITIGADGLQINDLPAVGPYDLRIIEDARFTLDLPSRQIMEDGKAMFGDQPSLLSGEEIRVLACGEKTPQLHAKGKFKDPEGMIDFDLYLFVVNETTMYGVVRGEMKKMGGVAKRLTHFRKL</sequence>
<keyword evidence="1" id="KW-0732">Signal</keyword>
<dbReference type="Proteomes" id="UP000219439">
    <property type="component" value="Unassembled WGS sequence"/>
</dbReference>
<evidence type="ECO:0000313" key="3">
    <source>
        <dbReference type="Proteomes" id="UP000219439"/>
    </source>
</evidence>
<reference evidence="2 3" key="1">
    <citation type="submission" date="2017-09" db="EMBL/GenBank/DDBJ databases">
        <authorList>
            <person name="Ehlers B."/>
            <person name="Leendertz F.H."/>
        </authorList>
    </citation>
    <scope>NUCLEOTIDE SEQUENCE [LARGE SCALE GENOMIC DNA]</scope>
    <source>
        <strain evidence="2 3">DSM 18289</strain>
    </source>
</reference>
<feature type="signal peptide" evidence="1">
    <location>
        <begin position="1"/>
        <end position="21"/>
    </location>
</feature>
<organism evidence="2 3">
    <name type="scientific">Cohaesibacter gelatinilyticus</name>
    <dbReference type="NCBI Taxonomy" id="372072"/>
    <lineage>
        <taxon>Bacteria</taxon>
        <taxon>Pseudomonadati</taxon>
        <taxon>Pseudomonadota</taxon>
        <taxon>Alphaproteobacteria</taxon>
        <taxon>Hyphomicrobiales</taxon>
        <taxon>Cohaesibacteraceae</taxon>
    </lineage>
</organism>